<dbReference type="EMBL" id="PYDT01000001">
    <property type="protein sequence ID" value="THU72731.1"/>
    <property type="molecule type" value="Genomic_DNA"/>
</dbReference>
<keyword evidence="3" id="KW-0238">DNA-binding</keyword>
<evidence type="ECO:0000256" key="1">
    <source>
        <dbReference type="ARBA" id="ARBA00004123"/>
    </source>
</evidence>
<keyword evidence="2" id="KW-0805">Transcription regulation</keyword>
<keyword evidence="5" id="KW-0539">Nucleus</keyword>
<name>A0A4S8KC82_MUSBA</name>
<dbReference type="Proteomes" id="UP000317650">
    <property type="component" value="Chromosome 4"/>
</dbReference>
<proteinExistence type="predicted"/>
<dbReference type="SMART" id="SM00774">
    <property type="entry name" value="WRKY"/>
    <property type="match status" value="1"/>
</dbReference>
<evidence type="ECO:0000313" key="9">
    <source>
        <dbReference type="Proteomes" id="UP000317650"/>
    </source>
</evidence>
<protein>
    <recommendedName>
        <fullName evidence="7">WRKY domain-containing protein</fullName>
    </recommendedName>
</protein>
<dbReference type="PANTHER" id="PTHR32096:SF151">
    <property type="entry name" value="OS01G0656400 PROTEIN"/>
    <property type="match status" value="1"/>
</dbReference>
<dbReference type="InterPro" id="IPR036576">
    <property type="entry name" value="WRKY_dom_sf"/>
</dbReference>
<dbReference type="GO" id="GO:0000976">
    <property type="term" value="F:transcription cis-regulatory region binding"/>
    <property type="evidence" value="ECO:0007669"/>
    <property type="project" value="TreeGrafter"/>
</dbReference>
<dbReference type="Pfam" id="PF03106">
    <property type="entry name" value="WRKY"/>
    <property type="match status" value="2"/>
</dbReference>
<evidence type="ECO:0000256" key="3">
    <source>
        <dbReference type="ARBA" id="ARBA00023125"/>
    </source>
</evidence>
<evidence type="ECO:0000256" key="4">
    <source>
        <dbReference type="ARBA" id="ARBA00023163"/>
    </source>
</evidence>
<dbReference type="PROSITE" id="PS50811">
    <property type="entry name" value="WRKY"/>
    <property type="match status" value="1"/>
</dbReference>
<dbReference type="PANTHER" id="PTHR32096">
    <property type="entry name" value="WRKY TRANSCRIPTION FACTOR 30-RELATED-RELATED"/>
    <property type="match status" value="1"/>
</dbReference>
<organism evidence="8 9">
    <name type="scientific">Musa balbisiana</name>
    <name type="common">Banana</name>
    <dbReference type="NCBI Taxonomy" id="52838"/>
    <lineage>
        <taxon>Eukaryota</taxon>
        <taxon>Viridiplantae</taxon>
        <taxon>Streptophyta</taxon>
        <taxon>Embryophyta</taxon>
        <taxon>Tracheophyta</taxon>
        <taxon>Spermatophyta</taxon>
        <taxon>Magnoliopsida</taxon>
        <taxon>Liliopsida</taxon>
        <taxon>Zingiberales</taxon>
        <taxon>Musaceae</taxon>
        <taxon>Musa</taxon>
    </lineage>
</organism>
<feature type="domain" description="WRKY" evidence="7">
    <location>
        <begin position="123"/>
        <end position="199"/>
    </location>
</feature>
<accession>A0A4S8KC82</accession>
<dbReference type="GO" id="GO:0005634">
    <property type="term" value="C:nucleus"/>
    <property type="evidence" value="ECO:0007669"/>
    <property type="project" value="UniProtKB-SubCell"/>
</dbReference>
<evidence type="ECO:0000256" key="5">
    <source>
        <dbReference type="ARBA" id="ARBA00023242"/>
    </source>
</evidence>
<dbReference type="AlphaFoldDB" id="A0A4S8KC82"/>
<evidence type="ECO:0000313" key="8">
    <source>
        <dbReference type="EMBL" id="THU72731.1"/>
    </source>
</evidence>
<dbReference type="Gene3D" id="2.20.25.80">
    <property type="entry name" value="WRKY domain"/>
    <property type="match status" value="1"/>
</dbReference>
<comment type="subcellular location">
    <subcellularLocation>
        <location evidence="1">Nucleus</location>
    </subcellularLocation>
</comment>
<dbReference type="GO" id="GO:0003700">
    <property type="term" value="F:DNA-binding transcription factor activity"/>
    <property type="evidence" value="ECO:0007669"/>
    <property type="project" value="InterPro"/>
</dbReference>
<dbReference type="InterPro" id="IPR044810">
    <property type="entry name" value="WRKY_plant"/>
</dbReference>
<keyword evidence="4" id="KW-0804">Transcription</keyword>
<comment type="caution">
    <text evidence="8">The sequence shown here is derived from an EMBL/GenBank/DDBJ whole genome shotgun (WGS) entry which is preliminary data.</text>
</comment>
<feature type="compositionally biased region" description="Polar residues" evidence="6">
    <location>
        <begin position="62"/>
        <end position="71"/>
    </location>
</feature>
<feature type="region of interest" description="Disordered" evidence="6">
    <location>
        <begin position="62"/>
        <end position="86"/>
    </location>
</feature>
<reference evidence="8 9" key="1">
    <citation type="journal article" date="2019" name="Nat. Plants">
        <title>Genome sequencing of Musa balbisiana reveals subgenome evolution and function divergence in polyploid bananas.</title>
        <authorList>
            <person name="Yao X."/>
        </authorList>
    </citation>
    <scope>NUCLEOTIDE SEQUENCE [LARGE SCALE GENOMIC DNA]</scope>
    <source>
        <strain evidence="9">cv. DH-PKW</strain>
        <tissue evidence="8">Leaves</tissue>
    </source>
</reference>
<evidence type="ECO:0000256" key="2">
    <source>
        <dbReference type="ARBA" id="ARBA00023015"/>
    </source>
</evidence>
<sequence length="364" mass="40211">MESSTGCKHRSLLLAELARAKHLAVQLEAHRDQHSPIESFKSLASKILSSIEKLIHIAGSSTSEAKQQLASPDTLPEDPLRSDNKDASAGNFDYVFHRNCNNLSKKRKTLPKKKIQVKVGSGGVAAALDDGYSWRKYGNKNILGSKHSRSSANQPLLFTLKAQILRCRDRNTKFCFATKQVQRSDEDPQAFDVIYHGTHTCCRGLPVPTTASISAQQRPQNQPNRRIQNDHRVQQPNKDLLMDFQTGMDLDAHETSVSFRLGSVTAKSMMMPESINGYSSRPSKPDNCCFGRSPSTSELIDISGSPTQLCCFSEARLEPLASDSYVSDSLTPPNSAVDADTTLPEFDTQFGEFSVSCSNLFYTM</sequence>
<evidence type="ECO:0000256" key="6">
    <source>
        <dbReference type="SAM" id="MobiDB-lite"/>
    </source>
</evidence>
<evidence type="ECO:0000259" key="7">
    <source>
        <dbReference type="PROSITE" id="PS50811"/>
    </source>
</evidence>
<dbReference type="SUPFAM" id="SSF118290">
    <property type="entry name" value="WRKY DNA-binding domain"/>
    <property type="match status" value="1"/>
</dbReference>
<gene>
    <name evidence="8" type="ORF">C4D60_Mb04t15260</name>
</gene>
<dbReference type="InterPro" id="IPR003657">
    <property type="entry name" value="WRKY_dom"/>
</dbReference>
<keyword evidence="9" id="KW-1185">Reference proteome</keyword>